<dbReference type="Proteomes" id="UP001141806">
    <property type="component" value="Unassembled WGS sequence"/>
</dbReference>
<comment type="caution">
    <text evidence="1">The sequence shown here is derived from an EMBL/GenBank/DDBJ whole genome shotgun (WGS) entry which is preliminary data.</text>
</comment>
<name>A0A9Q0HFJ4_9MAGN</name>
<protein>
    <submittedName>
        <fullName evidence="1">Uncharacterized protein</fullName>
    </submittedName>
</protein>
<gene>
    <name evidence="1" type="ORF">NE237_016754</name>
</gene>
<reference evidence="1" key="1">
    <citation type="journal article" date="2023" name="Plant J.">
        <title>The genome of the king protea, Protea cynaroides.</title>
        <authorList>
            <person name="Chang J."/>
            <person name="Duong T.A."/>
            <person name="Schoeman C."/>
            <person name="Ma X."/>
            <person name="Roodt D."/>
            <person name="Barker N."/>
            <person name="Li Z."/>
            <person name="Van de Peer Y."/>
            <person name="Mizrachi E."/>
        </authorList>
    </citation>
    <scope>NUCLEOTIDE SEQUENCE</scope>
    <source>
        <tissue evidence="1">Young leaves</tissue>
    </source>
</reference>
<dbReference type="EMBL" id="JAMYWD010000007">
    <property type="protein sequence ID" value="KAJ4964905.1"/>
    <property type="molecule type" value="Genomic_DNA"/>
</dbReference>
<evidence type="ECO:0000313" key="1">
    <source>
        <dbReference type="EMBL" id="KAJ4964905.1"/>
    </source>
</evidence>
<dbReference type="AlphaFoldDB" id="A0A9Q0HFJ4"/>
<evidence type="ECO:0000313" key="2">
    <source>
        <dbReference type="Proteomes" id="UP001141806"/>
    </source>
</evidence>
<accession>A0A9Q0HFJ4</accession>
<keyword evidence="2" id="KW-1185">Reference proteome</keyword>
<proteinExistence type="predicted"/>
<organism evidence="1 2">
    <name type="scientific">Protea cynaroides</name>
    <dbReference type="NCBI Taxonomy" id="273540"/>
    <lineage>
        <taxon>Eukaryota</taxon>
        <taxon>Viridiplantae</taxon>
        <taxon>Streptophyta</taxon>
        <taxon>Embryophyta</taxon>
        <taxon>Tracheophyta</taxon>
        <taxon>Spermatophyta</taxon>
        <taxon>Magnoliopsida</taxon>
        <taxon>Proteales</taxon>
        <taxon>Proteaceae</taxon>
        <taxon>Protea</taxon>
    </lineage>
</organism>
<sequence length="134" mass="15035">MKTIEFPDCHQLYQNDFMAHRTEPHLCLTGLTARPFPASIYKHRKPSLEAFITIKTSNCTLTELLDLDSLLENGSDDDDDDLHGMLHCTLDEILSESDSSSSPSSPSSFNSDVFLSNSHSLFNKDGQKRTWLLG</sequence>